<evidence type="ECO:0000313" key="2">
    <source>
        <dbReference type="Proteomes" id="UP000287247"/>
    </source>
</evidence>
<comment type="caution">
    <text evidence="1">The sequence shown here is derived from an EMBL/GenBank/DDBJ whole genome shotgun (WGS) entry which is preliminary data.</text>
</comment>
<evidence type="ECO:0000313" key="1">
    <source>
        <dbReference type="EMBL" id="GBF81994.1"/>
    </source>
</evidence>
<dbReference type="EMBL" id="BDQK01000014">
    <property type="protein sequence ID" value="GBF81994.1"/>
    <property type="molecule type" value="Genomic_DNA"/>
</dbReference>
<protein>
    <submittedName>
        <fullName evidence="1">FHA domain-containing protein</fullName>
    </submittedName>
</protein>
<dbReference type="OrthoDB" id="16724at1118"/>
<proteinExistence type="predicted"/>
<reference evidence="2" key="1">
    <citation type="submission" date="2017-05" db="EMBL/GenBank/DDBJ databases">
        <title>Physiological properties and genetic analysis related to exopolysaccharide production of fresh-water unicellular cyanobacterium Aphanothece sacrum, Suizenji Nori, that has been cultured as a food source in Japan.</title>
        <authorList>
            <person name="Kanesaki Y."/>
            <person name="Yoshikawa S."/>
            <person name="Ohki K."/>
        </authorList>
    </citation>
    <scope>NUCLEOTIDE SEQUENCE [LARGE SCALE GENOMIC DNA]</scope>
    <source>
        <strain evidence="2">FPU1</strain>
    </source>
</reference>
<name>A0A401IL65_APHSA</name>
<accession>A0A401IL65</accession>
<organism evidence="1 2">
    <name type="scientific">Aphanothece sacrum FPU1</name>
    <dbReference type="NCBI Taxonomy" id="1920663"/>
    <lineage>
        <taxon>Bacteria</taxon>
        <taxon>Bacillati</taxon>
        <taxon>Cyanobacteriota</taxon>
        <taxon>Cyanophyceae</taxon>
        <taxon>Oscillatoriophycideae</taxon>
        <taxon>Chroococcales</taxon>
        <taxon>Aphanothecaceae</taxon>
        <taxon>Aphanothece</taxon>
    </lineage>
</organism>
<sequence>MYTLKLFLENDGKSWTLKPNQEHIMISGGNFITPMSDQAIGNQQLKFSFNTQTNFWYVYNLDKSIPTYL</sequence>
<dbReference type="RefSeq" id="WP_124971570.1">
    <property type="nucleotide sequence ID" value="NZ_BDQK01000014.1"/>
</dbReference>
<keyword evidence="2" id="KW-1185">Reference proteome</keyword>
<dbReference type="AlphaFoldDB" id="A0A401IL65"/>
<dbReference type="Proteomes" id="UP000287247">
    <property type="component" value="Unassembled WGS sequence"/>
</dbReference>
<gene>
    <name evidence="1" type="ORF">AsFPU1_3417</name>
</gene>